<dbReference type="STRING" id="530584.SAMN05421630_101547"/>
<dbReference type="Gene3D" id="1.20.140.10">
    <property type="entry name" value="Butyryl-CoA Dehydrogenase, subunit A, domain 3"/>
    <property type="match status" value="1"/>
</dbReference>
<dbReference type="InterPro" id="IPR013786">
    <property type="entry name" value="AcylCoA_DH/ox_N"/>
</dbReference>
<reference evidence="6 7" key="1">
    <citation type="submission" date="2016-10" db="EMBL/GenBank/DDBJ databases">
        <authorList>
            <person name="de Groot N.N."/>
        </authorList>
    </citation>
    <scope>NUCLEOTIDE SEQUENCE [LARGE SCALE GENOMIC DNA]</scope>
    <source>
        <strain evidence="6 7">CGMCC 4.5506</strain>
    </source>
</reference>
<keyword evidence="4" id="KW-0274">FAD</keyword>
<dbReference type="Gene3D" id="1.10.540.10">
    <property type="entry name" value="Acyl-CoA dehydrogenase/oxidase, N-terminal domain"/>
    <property type="match status" value="1"/>
</dbReference>
<organism evidence="6 7">
    <name type="scientific">Prauserella marina</name>
    <dbReference type="NCBI Taxonomy" id="530584"/>
    <lineage>
        <taxon>Bacteria</taxon>
        <taxon>Bacillati</taxon>
        <taxon>Actinomycetota</taxon>
        <taxon>Actinomycetes</taxon>
        <taxon>Pseudonocardiales</taxon>
        <taxon>Pseudonocardiaceae</taxon>
        <taxon>Prauserella</taxon>
    </lineage>
</organism>
<dbReference type="AlphaFoldDB" id="A0A222VNJ4"/>
<dbReference type="Pfam" id="PF02771">
    <property type="entry name" value="Acyl-CoA_dh_N"/>
    <property type="match status" value="1"/>
</dbReference>
<dbReference type="InterPro" id="IPR037069">
    <property type="entry name" value="AcylCoA_DH/ox_N_sf"/>
</dbReference>
<proteinExistence type="inferred from homology"/>
<sequence>MDFTPDDGAATAAGLAADVLGRTAGEEDDQVWSALGKAGLLALPVPADLGGEGLGFAEVAAVLTELGRAAPPAVAMSGYATLAMGVLPVDRFGSARQRAGLLADVATGALRLTAAVHEPSAPLAGVPATTATPEAGGWTLTGVKTNVPDAADAHRVLVPAATYSGAELFLVDPGADGVTLTETRTSSGAPSYTMRLSGVAVGDDAVLASSSAGDAHAALRRYVLAGAVALGAGIVAGALSLTTGHLAARTQFGRPLATFQAVAQQAADVYITARTLRLVADTACWKLATGREADADLGVAAYWLASEAPKALATCHHLHGGTGVDIDYPLHRFSSLCKDLTHFVGGAGHRLGELGVPAGGV</sequence>
<dbReference type="InterPro" id="IPR009100">
    <property type="entry name" value="AcylCoA_DH/oxidase_NM_dom_sf"/>
</dbReference>
<comment type="similarity">
    <text evidence="2">Belongs to the acyl-CoA dehydrogenase family.</text>
</comment>
<dbReference type="RefSeq" id="WP_091795913.1">
    <property type="nucleotide sequence ID" value="NZ_CP016353.1"/>
</dbReference>
<keyword evidence="5" id="KW-0560">Oxidoreductase</keyword>
<dbReference type="Gene3D" id="2.40.110.10">
    <property type="entry name" value="Butyryl-CoA Dehydrogenase, subunit A, domain 2"/>
    <property type="match status" value="1"/>
</dbReference>
<dbReference type="Proteomes" id="UP000199494">
    <property type="component" value="Unassembled WGS sequence"/>
</dbReference>
<dbReference type="GO" id="GO:0003995">
    <property type="term" value="F:acyl-CoA dehydrogenase activity"/>
    <property type="evidence" value="ECO:0007669"/>
    <property type="project" value="TreeGrafter"/>
</dbReference>
<evidence type="ECO:0000256" key="5">
    <source>
        <dbReference type="ARBA" id="ARBA00023002"/>
    </source>
</evidence>
<dbReference type="SUPFAM" id="SSF47203">
    <property type="entry name" value="Acyl-CoA dehydrogenase C-terminal domain-like"/>
    <property type="match status" value="1"/>
</dbReference>
<dbReference type="GO" id="GO:0050660">
    <property type="term" value="F:flavin adenine dinucleotide binding"/>
    <property type="evidence" value="ECO:0007669"/>
    <property type="project" value="InterPro"/>
</dbReference>
<gene>
    <name evidence="6" type="ORF">SAMN05421630_101547</name>
</gene>
<keyword evidence="3" id="KW-0285">Flavoprotein</keyword>
<evidence type="ECO:0000256" key="2">
    <source>
        <dbReference type="ARBA" id="ARBA00009347"/>
    </source>
</evidence>
<dbReference type="SUPFAM" id="SSF56645">
    <property type="entry name" value="Acyl-CoA dehydrogenase NM domain-like"/>
    <property type="match status" value="1"/>
</dbReference>
<protein>
    <submittedName>
        <fullName evidence="6">Uncharacterized protein</fullName>
    </submittedName>
</protein>
<keyword evidence="7" id="KW-1185">Reference proteome</keyword>
<evidence type="ECO:0000256" key="4">
    <source>
        <dbReference type="ARBA" id="ARBA00022827"/>
    </source>
</evidence>
<dbReference type="Pfam" id="PF00441">
    <property type="entry name" value="Acyl-CoA_dh_1"/>
    <property type="match status" value="1"/>
</dbReference>
<name>A0A222VNJ4_9PSEU</name>
<evidence type="ECO:0000256" key="3">
    <source>
        <dbReference type="ARBA" id="ARBA00022630"/>
    </source>
</evidence>
<comment type="cofactor">
    <cofactor evidence="1">
        <name>FAD</name>
        <dbReference type="ChEBI" id="CHEBI:57692"/>
    </cofactor>
</comment>
<dbReference type="InterPro" id="IPR036250">
    <property type="entry name" value="AcylCo_DH-like_C"/>
</dbReference>
<evidence type="ECO:0000313" key="6">
    <source>
        <dbReference type="EMBL" id="SDC13593.1"/>
    </source>
</evidence>
<dbReference type="KEGG" id="pmad:BAY61_10895"/>
<dbReference type="InterPro" id="IPR009075">
    <property type="entry name" value="AcylCo_DH/oxidase_C"/>
</dbReference>
<evidence type="ECO:0000256" key="1">
    <source>
        <dbReference type="ARBA" id="ARBA00001974"/>
    </source>
</evidence>
<dbReference type="InterPro" id="IPR046373">
    <property type="entry name" value="Acyl-CoA_Oxase/DH_mid-dom_sf"/>
</dbReference>
<dbReference type="PANTHER" id="PTHR43884">
    <property type="entry name" value="ACYL-COA DEHYDROGENASE"/>
    <property type="match status" value="1"/>
</dbReference>
<accession>A0A222VNJ4</accession>
<evidence type="ECO:0000313" key="7">
    <source>
        <dbReference type="Proteomes" id="UP000199494"/>
    </source>
</evidence>
<dbReference type="PANTHER" id="PTHR43884:SF20">
    <property type="entry name" value="ACYL-COA DEHYDROGENASE FADE28"/>
    <property type="match status" value="1"/>
</dbReference>
<dbReference type="EMBL" id="FMZE01000001">
    <property type="protein sequence ID" value="SDC13593.1"/>
    <property type="molecule type" value="Genomic_DNA"/>
</dbReference>